<dbReference type="InterPro" id="IPR050397">
    <property type="entry name" value="Env_Response_Regulators"/>
</dbReference>
<accession>A0ABW4YP80</accession>
<keyword evidence="4" id="KW-0804">Transcription</keyword>
<dbReference type="PANTHER" id="PTHR24567:SF68">
    <property type="entry name" value="DNA-BINDING TRANSCRIPTIONAL DUAL REGULATOR CRP"/>
    <property type="match status" value="1"/>
</dbReference>
<dbReference type="SUPFAM" id="SSF51206">
    <property type="entry name" value="cAMP-binding domain-like"/>
    <property type="match status" value="1"/>
</dbReference>
<organism evidence="7 8">
    <name type="scientific">Paenibacillus yanchengensis</name>
    <dbReference type="NCBI Taxonomy" id="2035833"/>
    <lineage>
        <taxon>Bacteria</taxon>
        <taxon>Bacillati</taxon>
        <taxon>Bacillota</taxon>
        <taxon>Bacilli</taxon>
        <taxon>Bacillales</taxon>
        <taxon>Paenibacillaceae</taxon>
        <taxon>Paenibacillus</taxon>
    </lineage>
</organism>
<dbReference type="Pfam" id="PF00027">
    <property type="entry name" value="cNMP_binding"/>
    <property type="match status" value="1"/>
</dbReference>
<dbReference type="InterPro" id="IPR018490">
    <property type="entry name" value="cNMP-bd_dom_sf"/>
</dbReference>
<dbReference type="InterPro" id="IPR036390">
    <property type="entry name" value="WH_DNA-bd_sf"/>
</dbReference>
<evidence type="ECO:0000313" key="7">
    <source>
        <dbReference type="EMBL" id="MFD2117503.1"/>
    </source>
</evidence>
<keyword evidence="8" id="KW-1185">Reference proteome</keyword>
<dbReference type="InterPro" id="IPR014710">
    <property type="entry name" value="RmlC-like_jellyroll"/>
</dbReference>
<evidence type="ECO:0000256" key="3">
    <source>
        <dbReference type="ARBA" id="ARBA00023159"/>
    </source>
</evidence>
<dbReference type="SMART" id="SM00419">
    <property type="entry name" value="HTH_CRP"/>
    <property type="match status" value="1"/>
</dbReference>
<evidence type="ECO:0000256" key="2">
    <source>
        <dbReference type="ARBA" id="ARBA00023125"/>
    </source>
</evidence>
<keyword evidence="3" id="KW-0010">Activator</keyword>
<dbReference type="Gene3D" id="2.60.120.10">
    <property type="entry name" value="Jelly Rolls"/>
    <property type="match status" value="1"/>
</dbReference>
<dbReference type="PROSITE" id="PS51063">
    <property type="entry name" value="HTH_CRP_2"/>
    <property type="match status" value="1"/>
</dbReference>
<dbReference type="InterPro" id="IPR036388">
    <property type="entry name" value="WH-like_DNA-bd_sf"/>
</dbReference>
<evidence type="ECO:0000256" key="1">
    <source>
        <dbReference type="ARBA" id="ARBA00023015"/>
    </source>
</evidence>
<dbReference type="PROSITE" id="PS50042">
    <property type="entry name" value="CNMP_BINDING_3"/>
    <property type="match status" value="1"/>
</dbReference>
<name>A0ABW4YP80_9BACL</name>
<dbReference type="Proteomes" id="UP001597362">
    <property type="component" value="Unassembled WGS sequence"/>
</dbReference>
<dbReference type="InterPro" id="IPR000595">
    <property type="entry name" value="cNMP-bd_dom"/>
</dbReference>
<protein>
    <submittedName>
        <fullName evidence="7">Crp/Fnr family transcriptional regulator</fullName>
    </submittedName>
</protein>
<dbReference type="PANTHER" id="PTHR24567">
    <property type="entry name" value="CRP FAMILY TRANSCRIPTIONAL REGULATORY PROTEIN"/>
    <property type="match status" value="1"/>
</dbReference>
<keyword evidence="2" id="KW-0238">DNA-binding</keyword>
<dbReference type="Gene3D" id="1.10.10.10">
    <property type="entry name" value="Winged helix-like DNA-binding domain superfamily/Winged helix DNA-binding domain"/>
    <property type="match status" value="1"/>
</dbReference>
<evidence type="ECO:0000313" key="8">
    <source>
        <dbReference type="Proteomes" id="UP001597362"/>
    </source>
</evidence>
<proteinExistence type="predicted"/>
<feature type="domain" description="HTH crp-type" evidence="6">
    <location>
        <begin position="158"/>
        <end position="231"/>
    </location>
</feature>
<reference evidence="8" key="1">
    <citation type="journal article" date="2019" name="Int. J. Syst. Evol. Microbiol.">
        <title>The Global Catalogue of Microorganisms (GCM) 10K type strain sequencing project: providing services to taxonomists for standard genome sequencing and annotation.</title>
        <authorList>
            <consortium name="The Broad Institute Genomics Platform"/>
            <consortium name="The Broad Institute Genome Sequencing Center for Infectious Disease"/>
            <person name="Wu L."/>
            <person name="Ma J."/>
        </authorList>
    </citation>
    <scope>NUCLEOTIDE SEQUENCE [LARGE SCALE GENOMIC DNA]</scope>
    <source>
        <strain evidence="8">GH52</strain>
    </source>
</reference>
<sequence length="249" mass="28004">MSRTVTKNHFALSEAEITRLPVRTASPFTKEQVKMLQNIAHPRIMAPNDYLFREGTAADRIFLVQSGSVKVYRLLKGEEISTMALYFPGDLFGEPDPDGKAIHQYRAVAVEPTVIGEITQKDLKELVKNNGKFAESLVAWSGLMHRITQSKLRDFLHYGKSGALCALLLRLSNTYAAIHDGKRYIDKRITNAEMADMISSTRESVNRLLGDLRSKNVISMLDGKIVLLDIPYLQQVCNCDNCPLEVCRM</sequence>
<gene>
    <name evidence="7" type="ORF">ACFSJH_17365</name>
</gene>
<dbReference type="EMBL" id="JBHUHO010000040">
    <property type="protein sequence ID" value="MFD2117503.1"/>
    <property type="molecule type" value="Genomic_DNA"/>
</dbReference>
<dbReference type="Pfam" id="PF13545">
    <property type="entry name" value="HTH_Crp_2"/>
    <property type="match status" value="1"/>
</dbReference>
<dbReference type="RefSeq" id="WP_377774737.1">
    <property type="nucleotide sequence ID" value="NZ_JBHUHO010000040.1"/>
</dbReference>
<dbReference type="SUPFAM" id="SSF46785">
    <property type="entry name" value="Winged helix' DNA-binding domain"/>
    <property type="match status" value="1"/>
</dbReference>
<evidence type="ECO:0000259" key="6">
    <source>
        <dbReference type="PROSITE" id="PS51063"/>
    </source>
</evidence>
<feature type="domain" description="Cyclic nucleotide-binding" evidence="5">
    <location>
        <begin position="24"/>
        <end position="94"/>
    </location>
</feature>
<evidence type="ECO:0000259" key="5">
    <source>
        <dbReference type="PROSITE" id="PS50042"/>
    </source>
</evidence>
<dbReference type="InterPro" id="IPR012318">
    <property type="entry name" value="HTH_CRP"/>
</dbReference>
<dbReference type="SMART" id="SM00100">
    <property type="entry name" value="cNMP"/>
    <property type="match status" value="1"/>
</dbReference>
<evidence type="ECO:0000256" key="4">
    <source>
        <dbReference type="ARBA" id="ARBA00023163"/>
    </source>
</evidence>
<dbReference type="CDD" id="cd00038">
    <property type="entry name" value="CAP_ED"/>
    <property type="match status" value="1"/>
</dbReference>
<comment type="caution">
    <text evidence="7">The sequence shown here is derived from an EMBL/GenBank/DDBJ whole genome shotgun (WGS) entry which is preliminary data.</text>
</comment>
<keyword evidence="1" id="KW-0805">Transcription regulation</keyword>